<gene>
    <name evidence="3" type="ORF">GA0070622_3652</name>
</gene>
<evidence type="ECO:0000256" key="1">
    <source>
        <dbReference type="ARBA" id="ARBA00022801"/>
    </source>
</evidence>
<sequence length="395" mass="43190">MPEASGSVSRALRTAPPDQVAETADAVLRQTLGATRTEVFVADYRASGLWPVREPDRPDGVRLRSDGVAQRCFSSQQPVLDIVDDGRCRAYLPLSVWGERLGVLMVELPAAPDAATVEEARDAAGEVAMAMRAADRETDRYRRARRRERLSMAAEMQWDLLPGRSVRHGDVLLAGQLEPAYTVGGDHFDWSVDGDRLTVTVLNGTGSGLAASMLTAMTVNAMRNARRSGGSLVEQAELASDTIFYQHRGNRHVATLLLELDDRRGVVRAVDAGSPHVLRLRGGRVTRVTLEQQLPLGMFAETRYDVQEFPLEPGDRLFVVSDGVYAAEPGEQEPYGVRAMARSMRSTRLQPATEAVGTVMRELHAYHADADLRDDAVVVCLDWHGSDRSGDSAGQ</sequence>
<dbReference type="Pfam" id="PF07228">
    <property type="entry name" value="SpoIIE"/>
    <property type="match status" value="1"/>
</dbReference>
<evidence type="ECO:0000313" key="4">
    <source>
        <dbReference type="Proteomes" id="UP000199558"/>
    </source>
</evidence>
<dbReference type="EMBL" id="FLRH01000003">
    <property type="protein sequence ID" value="SBT66628.1"/>
    <property type="molecule type" value="Genomic_DNA"/>
</dbReference>
<dbReference type="InterPro" id="IPR001932">
    <property type="entry name" value="PPM-type_phosphatase-like_dom"/>
</dbReference>
<evidence type="ECO:0000313" key="3">
    <source>
        <dbReference type="EMBL" id="SBT66628.1"/>
    </source>
</evidence>
<keyword evidence="1" id="KW-0378">Hydrolase</keyword>
<organism evidence="3 4">
    <name type="scientific">Micromonospora sediminicola</name>
    <dbReference type="NCBI Taxonomy" id="946078"/>
    <lineage>
        <taxon>Bacteria</taxon>
        <taxon>Bacillati</taxon>
        <taxon>Actinomycetota</taxon>
        <taxon>Actinomycetes</taxon>
        <taxon>Micromonosporales</taxon>
        <taxon>Micromonosporaceae</taxon>
        <taxon>Micromonospora</taxon>
    </lineage>
</organism>
<reference evidence="4" key="1">
    <citation type="submission" date="2016-06" db="EMBL/GenBank/DDBJ databases">
        <authorList>
            <person name="Varghese N."/>
            <person name="Submissions Spin"/>
        </authorList>
    </citation>
    <scope>NUCLEOTIDE SEQUENCE [LARGE SCALE GENOMIC DNA]</scope>
    <source>
        <strain evidence="4">DSM 45794</strain>
    </source>
</reference>
<evidence type="ECO:0000259" key="2">
    <source>
        <dbReference type="SMART" id="SM00331"/>
    </source>
</evidence>
<accession>A0A1A9BBV6</accession>
<name>A0A1A9BBV6_9ACTN</name>
<dbReference type="AlphaFoldDB" id="A0A1A9BBV6"/>
<dbReference type="SMART" id="SM00331">
    <property type="entry name" value="PP2C_SIG"/>
    <property type="match status" value="1"/>
</dbReference>
<dbReference type="InterPro" id="IPR052016">
    <property type="entry name" value="Bact_Sigma-Reg"/>
</dbReference>
<dbReference type="Gene3D" id="3.30.450.40">
    <property type="match status" value="1"/>
</dbReference>
<dbReference type="OrthoDB" id="3280057at2"/>
<feature type="domain" description="PPM-type phosphatase" evidence="2">
    <location>
        <begin position="168"/>
        <end position="383"/>
    </location>
</feature>
<keyword evidence="4" id="KW-1185">Reference proteome</keyword>
<dbReference type="GO" id="GO:0016791">
    <property type="term" value="F:phosphatase activity"/>
    <property type="evidence" value="ECO:0007669"/>
    <property type="project" value="TreeGrafter"/>
</dbReference>
<protein>
    <submittedName>
        <fullName evidence="3">Serine phosphatase RsbU, regulator of sigma subunit</fullName>
    </submittedName>
</protein>
<dbReference type="STRING" id="946078.GA0070622_3652"/>
<dbReference type="RefSeq" id="WP_091574398.1">
    <property type="nucleotide sequence ID" value="NZ_FLRH01000003.1"/>
</dbReference>
<dbReference type="InterPro" id="IPR029016">
    <property type="entry name" value="GAF-like_dom_sf"/>
</dbReference>
<dbReference type="PANTHER" id="PTHR43156">
    <property type="entry name" value="STAGE II SPORULATION PROTEIN E-RELATED"/>
    <property type="match status" value="1"/>
</dbReference>
<dbReference type="PANTHER" id="PTHR43156:SF2">
    <property type="entry name" value="STAGE II SPORULATION PROTEIN E"/>
    <property type="match status" value="1"/>
</dbReference>
<dbReference type="Gene3D" id="3.60.40.10">
    <property type="entry name" value="PPM-type phosphatase domain"/>
    <property type="match status" value="1"/>
</dbReference>
<dbReference type="SUPFAM" id="SSF81606">
    <property type="entry name" value="PP2C-like"/>
    <property type="match status" value="1"/>
</dbReference>
<proteinExistence type="predicted"/>
<dbReference type="Proteomes" id="UP000199558">
    <property type="component" value="Unassembled WGS sequence"/>
</dbReference>
<dbReference type="InterPro" id="IPR036457">
    <property type="entry name" value="PPM-type-like_dom_sf"/>
</dbReference>